<dbReference type="GO" id="GO:0003700">
    <property type="term" value="F:DNA-binding transcription factor activity"/>
    <property type="evidence" value="ECO:0007669"/>
    <property type="project" value="InterPro"/>
</dbReference>
<accession>F5XHH7</accession>
<reference evidence="6 7" key="1">
    <citation type="submission" date="2011-05" db="EMBL/GenBank/DDBJ databases">
        <title>Whole genome sequence of Microlunatus phosphovorus NM-1.</title>
        <authorList>
            <person name="Hosoyama A."/>
            <person name="Sasaki K."/>
            <person name="Harada T."/>
            <person name="Igarashi R."/>
            <person name="Kawakoshi A."/>
            <person name="Sasagawa M."/>
            <person name="Fukada J."/>
            <person name="Nakamura S."/>
            <person name="Katano Y."/>
            <person name="Hanada S."/>
            <person name="Kamagata Y."/>
            <person name="Nakamura N."/>
            <person name="Yamazaki S."/>
            <person name="Fujita N."/>
        </authorList>
    </citation>
    <scope>NUCLEOTIDE SEQUENCE [LARGE SCALE GENOMIC DNA]</scope>
    <source>
        <strain evidence="7">ATCC 700054 / DSM 10555 / JCM 9379 / NBRC 101784 / NCIMB 13414 / VKM Ac-1990 / NM-1</strain>
    </source>
</reference>
<dbReference type="SUPFAM" id="SSF46785">
    <property type="entry name" value="Winged helix' DNA-binding domain"/>
    <property type="match status" value="1"/>
</dbReference>
<dbReference type="PANTHER" id="PTHR30346:SF29">
    <property type="entry name" value="LYSR SUBSTRATE-BINDING"/>
    <property type="match status" value="1"/>
</dbReference>
<dbReference type="Pfam" id="PF03466">
    <property type="entry name" value="LysR_substrate"/>
    <property type="match status" value="1"/>
</dbReference>
<keyword evidence="2" id="KW-0805">Transcription regulation</keyword>
<dbReference type="Gene3D" id="3.40.190.10">
    <property type="entry name" value="Periplasmic binding protein-like II"/>
    <property type="match status" value="2"/>
</dbReference>
<protein>
    <submittedName>
        <fullName evidence="6">Putative LysR family transcriptional regulator</fullName>
    </submittedName>
</protein>
<dbReference type="EMBL" id="AP012204">
    <property type="protein sequence ID" value="BAK38185.1"/>
    <property type="molecule type" value="Genomic_DNA"/>
</dbReference>
<organism evidence="6 7">
    <name type="scientific">Microlunatus phosphovorus (strain ATCC 700054 / DSM 10555 / JCM 9379 / NBRC 101784 / NCIMB 13414 / VKM Ac-1990 / NM-1)</name>
    <dbReference type="NCBI Taxonomy" id="1032480"/>
    <lineage>
        <taxon>Bacteria</taxon>
        <taxon>Bacillati</taxon>
        <taxon>Actinomycetota</taxon>
        <taxon>Actinomycetes</taxon>
        <taxon>Propionibacteriales</taxon>
        <taxon>Propionibacteriaceae</taxon>
        <taxon>Microlunatus</taxon>
    </lineage>
</organism>
<dbReference type="PROSITE" id="PS50931">
    <property type="entry name" value="HTH_LYSR"/>
    <property type="match status" value="1"/>
</dbReference>
<dbReference type="HOGENOM" id="CLU_039613_6_0_11"/>
<evidence type="ECO:0000259" key="5">
    <source>
        <dbReference type="PROSITE" id="PS50931"/>
    </source>
</evidence>
<dbReference type="Gene3D" id="1.10.10.10">
    <property type="entry name" value="Winged helix-like DNA-binding domain superfamily/Winged helix DNA-binding domain"/>
    <property type="match status" value="1"/>
</dbReference>
<comment type="similarity">
    <text evidence="1">Belongs to the LysR transcriptional regulatory family.</text>
</comment>
<evidence type="ECO:0000256" key="4">
    <source>
        <dbReference type="ARBA" id="ARBA00023163"/>
    </source>
</evidence>
<evidence type="ECO:0000256" key="1">
    <source>
        <dbReference type="ARBA" id="ARBA00009437"/>
    </source>
</evidence>
<dbReference type="InterPro" id="IPR036388">
    <property type="entry name" value="WH-like_DNA-bd_sf"/>
</dbReference>
<dbReference type="Proteomes" id="UP000007947">
    <property type="component" value="Chromosome"/>
</dbReference>
<dbReference type="InterPro" id="IPR000847">
    <property type="entry name" value="LysR_HTH_N"/>
</dbReference>
<name>F5XHH7_MICPN</name>
<keyword evidence="4" id="KW-0804">Transcription</keyword>
<evidence type="ECO:0000256" key="2">
    <source>
        <dbReference type="ARBA" id="ARBA00023015"/>
    </source>
</evidence>
<keyword evidence="3" id="KW-0238">DNA-binding</keyword>
<dbReference type="InterPro" id="IPR036390">
    <property type="entry name" value="WH_DNA-bd_sf"/>
</dbReference>
<gene>
    <name evidence="6" type="ordered locus">MLP_51710</name>
</gene>
<evidence type="ECO:0000313" key="7">
    <source>
        <dbReference type="Proteomes" id="UP000007947"/>
    </source>
</evidence>
<evidence type="ECO:0000256" key="3">
    <source>
        <dbReference type="ARBA" id="ARBA00023125"/>
    </source>
</evidence>
<dbReference type="RefSeq" id="WP_013865999.1">
    <property type="nucleotide sequence ID" value="NC_015635.1"/>
</dbReference>
<dbReference type="AlphaFoldDB" id="F5XHH7"/>
<proteinExistence type="inferred from homology"/>
<dbReference type="KEGG" id="mph:MLP_51710"/>
<sequence>MEIHQLQILRELGALGSVSAVAEALEVSPSAVSQHLASLQRGFQTPLTRKQGRTLVLTEAGAVLAAAGVSVVDAMAAARTAVEEFEQTRVGKVTVSGFHSAGQALFGGLIRDLAAHPPGPELYFSDEDVAQDDFPRLTARYDLVLAHRLEHSPPWPTTGLRVVPLLSEPLDVALAADHPLAERTTLTSVDVAGERWVTSRHGYSPDDVLDAVAAVANRSLEVVHRINDYGAASAVVAAGDVICLLPRFTSPAAHDDRIVLRPLTDVAAARSIDVLARPETLRRRSVRLVVAALRRVVGDLTQGQCHGGSGGRLR</sequence>
<dbReference type="Pfam" id="PF00126">
    <property type="entry name" value="HTH_1"/>
    <property type="match status" value="1"/>
</dbReference>
<evidence type="ECO:0000313" key="6">
    <source>
        <dbReference type="EMBL" id="BAK38185.1"/>
    </source>
</evidence>
<dbReference type="GO" id="GO:0032993">
    <property type="term" value="C:protein-DNA complex"/>
    <property type="evidence" value="ECO:0007669"/>
    <property type="project" value="TreeGrafter"/>
</dbReference>
<dbReference type="GO" id="GO:0003677">
    <property type="term" value="F:DNA binding"/>
    <property type="evidence" value="ECO:0007669"/>
    <property type="project" value="UniProtKB-KW"/>
</dbReference>
<dbReference type="STRING" id="1032480.MLP_51710"/>
<keyword evidence="7" id="KW-1185">Reference proteome</keyword>
<dbReference type="eggNOG" id="COG0583">
    <property type="taxonomic scope" value="Bacteria"/>
</dbReference>
<dbReference type="InterPro" id="IPR005119">
    <property type="entry name" value="LysR_subst-bd"/>
</dbReference>
<dbReference type="PANTHER" id="PTHR30346">
    <property type="entry name" value="TRANSCRIPTIONAL DUAL REGULATOR HCAR-RELATED"/>
    <property type="match status" value="1"/>
</dbReference>
<feature type="domain" description="HTH lysR-type" evidence="5">
    <location>
        <begin position="1"/>
        <end position="58"/>
    </location>
</feature>
<dbReference type="OrthoDB" id="4131546at2"/>
<dbReference type="SUPFAM" id="SSF53850">
    <property type="entry name" value="Periplasmic binding protein-like II"/>
    <property type="match status" value="1"/>
</dbReference>